<gene>
    <name evidence="6" type="ORF">MCOR_48476</name>
</gene>
<dbReference type="Proteomes" id="UP000507470">
    <property type="component" value="Unassembled WGS sequence"/>
</dbReference>
<evidence type="ECO:0000256" key="1">
    <source>
        <dbReference type="ARBA" id="ARBA00022723"/>
    </source>
</evidence>
<reference evidence="6 7" key="1">
    <citation type="submission" date="2020-06" db="EMBL/GenBank/DDBJ databases">
        <authorList>
            <person name="Li R."/>
            <person name="Bekaert M."/>
        </authorList>
    </citation>
    <scope>NUCLEOTIDE SEQUENCE [LARGE SCALE GENOMIC DNA]</scope>
    <source>
        <strain evidence="7">wild</strain>
    </source>
</reference>
<evidence type="ECO:0000313" key="7">
    <source>
        <dbReference type="Proteomes" id="UP000507470"/>
    </source>
</evidence>
<organism evidence="6 7">
    <name type="scientific">Mytilus coruscus</name>
    <name type="common">Sea mussel</name>
    <dbReference type="NCBI Taxonomy" id="42192"/>
    <lineage>
        <taxon>Eukaryota</taxon>
        <taxon>Metazoa</taxon>
        <taxon>Spiralia</taxon>
        <taxon>Lophotrochozoa</taxon>
        <taxon>Mollusca</taxon>
        <taxon>Bivalvia</taxon>
        <taxon>Autobranchia</taxon>
        <taxon>Pteriomorphia</taxon>
        <taxon>Mytilida</taxon>
        <taxon>Mytiloidea</taxon>
        <taxon>Mytilidae</taxon>
        <taxon>Mytilinae</taxon>
        <taxon>Mytilus</taxon>
    </lineage>
</organism>
<protein>
    <recommendedName>
        <fullName evidence="5">PHD-type domain-containing protein</fullName>
    </recommendedName>
</protein>
<dbReference type="InterPro" id="IPR013083">
    <property type="entry name" value="Znf_RING/FYVE/PHD"/>
</dbReference>
<evidence type="ECO:0000313" key="6">
    <source>
        <dbReference type="EMBL" id="CAC5415806.1"/>
    </source>
</evidence>
<keyword evidence="7" id="KW-1185">Reference proteome</keyword>
<dbReference type="AlphaFoldDB" id="A0A6J8E6R0"/>
<keyword evidence="1" id="KW-0479">Metal-binding</keyword>
<dbReference type="InterPro" id="IPR005135">
    <property type="entry name" value="Endo/exonuclease/phosphatase"/>
</dbReference>
<dbReference type="OrthoDB" id="8069600at2759"/>
<dbReference type="SUPFAM" id="SSF57903">
    <property type="entry name" value="FYVE/PHD zinc finger"/>
    <property type="match status" value="1"/>
</dbReference>
<dbReference type="PANTHER" id="PTHR33395:SF22">
    <property type="entry name" value="REVERSE TRANSCRIPTASE DOMAIN-CONTAINING PROTEIN"/>
    <property type="match status" value="1"/>
</dbReference>
<evidence type="ECO:0000256" key="3">
    <source>
        <dbReference type="ARBA" id="ARBA00022833"/>
    </source>
</evidence>
<proteinExistence type="predicted"/>
<dbReference type="GO" id="GO:0003824">
    <property type="term" value="F:catalytic activity"/>
    <property type="evidence" value="ECO:0007669"/>
    <property type="project" value="InterPro"/>
</dbReference>
<sequence length="422" mass="48037">MAQDLGTCITARSCKEEATYTPTLHGPTKYPCTLCAKAVKSNQRALQCGECNEWTHIKCDGQINENEMFQKHEHLSWSCHNCLFTNVSTSFFNLSVSNNNSFSSLSDFNSDEQDTNKSVNITLNENNNKNLTMIGINTTSLYSLKQRIAFQSLVDTHRPDILCVNETNVDKSFQNPSILPTDHYEIIKDHKKGDRGVLIASKTTIICTEQTKLRTECEIIWTKIQIEGSKNLYIGSFYRNPKSTLEDLENLDRSLSMIDTNSNNNILMGDFNLQGINWENGTIKPVAQYGININQKMLDVANDHNIEHVVSEPTRENNILDLCFTNNPNLIKKVIIEPGISDHNLVKITINTKAKIHKKPPRKIYMYKKGNMEGIRSDLRSKLEKFKENSNKEGVETSWTNFKHLVTESIENNIPSKHTTTR</sequence>
<dbReference type="InterPro" id="IPR019786">
    <property type="entry name" value="Zinc_finger_PHD-type_CS"/>
</dbReference>
<dbReference type="PROSITE" id="PS50016">
    <property type="entry name" value="ZF_PHD_2"/>
    <property type="match status" value="1"/>
</dbReference>
<keyword evidence="3" id="KW-0862">Zinc</keyword>
<evidence type="ECO:0000256" key="4">
    <source>
        <dbReference type="PROSITE-ProRule" id="PRU00146"/>
    </source>
</evidence>
<name>A0A6J8E6R0_MYTCO</name>
<dbReference type="InterPro" id="IPR036691">
    <property type="entry name" value="Endo/exonu/phosph_ase_sf"/>
</dbReference>
<feature type="domain" description="PHD-type" evidence="5">
    <location>
        <begin position="29"/>
        <end position="85"/>
    </location>
</feature>
<dbReference type="PANTHER" id="PTHR33395">
    <property type="entry name" value="TRANSCRIPTASE, PUTATIVE-RELATED-RELATED"/>
    <property type="match status" value="1"/>
</dbReference>
<evidence type="ECO:0000256" key="2">
    <source>
        <dbReference type="ARBA" id="ARBA00022771"/>
    </source>
</evidence>
<dbReference type="InterPro" id="IPR019787">
    <property type="entry name" value="Znf_PHD-finger"/>
</dbReference>
<evidence type="ECO:0000259" key="5">
    <source>
        <dbReference type="PROSITE" id="PS50016"/>
    </source>
</evidence>
<dbReference type="Gene3D" id="3.60.10.10">
    <property type="entry name" value="Endonuclease/exonuclease/phosphatase"/>
    <property type="match status" value="1"/>
</dbReference>
<dbReference type="PROSITE" id="PS01359">
    <property type="entry name" value="ZF_PHD_1"/>
    <property type="match status" value="1"/>
</dbReference>
<dbReference type="SUPFAM" id="SSF56219">
    <property type="entry name" value="DNase I-like"/>
    <property type="match status" value="1"/>
</dbReference>
<dbReference type="InterPro" id="IPR011011">
    <property type="entry name" value="Znf_FYVE_PHD"/>
</dbReference>
<accession>A0A6J8E6R0</accession>
<keyword evidence="2 4" id="KW-0863">Zinc-finger</keyword>
<dbReference type="Gene3D" id="3.30.40.10">
    <property type="entry name" value="Zinc/RING finger domain, C3HC4 (zinc finger)"/>
    <property type="match status" value="1"/>
</dbReference>
<dbReference type="Pfam" id="PF14529">
    <property type="entry name" value="Exo_endo_phos_2"/>
    <property type="match status" value="1"/>
</dbReference>
<dbReference type="EMBL" id="CACVKT020008520">
    <property type="protein sequence ID" value="CAC5415806.1"/>
    <property type="molecule type" value="Genomic_DNA"/>
</dbReference>
<dbReference type="GO" id="GO:0008270">
    <property type="term" value="F:zinc ion binding"/>
    <property type="evidence" value="ECO:0007669"/>
    <property type="project" value="UniProtKB-KW"/>
</dbReference>